<sequence>MRLTSRGLLLGLGGILALRLLAMAMMPFADTSEPRYAEIARLMAATGDWITPWFEPGEPFWGKPPLAFWAQALSIRLFGLSELAVRLPSWLAMLGVLALVHRCARQLRGEQAARWATLLFATMLLPYASAGAVLTDAFLALGITLSMVAFLLAPRDPRPLWRYGFFVGLAIGLLAKGPLALALTAGAMVPWMLWHRNGRAQLRALPWAAGIALTLTLALPWYIAAELKTPGFLRYFIVGEHILRFVDPGWQGDRYGSAHQRPYGSIWLDWLLATMPWGLAWLGLLLWPRRDDPLRRRVATAARDPDLTYLLAWGLATPAFFTLSGNILWTYVLPALPPVALALGMQVAQWRAARPAGLILAGMALAPAAALVLALLAWVQPAHYKTEKQLVRHAEAAMRADDRLYFVGSRPFSARYYSRDTAGLVDDPQALAAVLPAAGQRVFLAVRKREATTLLATWRGRVTPLYSSRRYTLLLVTGEGATAP</sequence>
<feature type="transmembrane region" description="Helical" evidence="8">
    <location>
        <begin position="87"/>
        <end position="104"/>
    </location>
</feature>
<evidence type="ECO:0000256" key="4">
    <source>
        <dbReference type="ARBA" id="ARBA00022679"/>
    </source>
</evidence>
<keyword evidence="7 8" id="KW-0472">Membrane</keyword>
<organism evidence="10 11">
    <name type="scientific">Alcaligenes xylosoxydans xylosoxydans</name>
    <name type="common">Achromobacter xylosoxidans</name>
    <dbReference type="NCBI Taxonomy" id="85698"/>
    <lineage>
        <taxon>Bacteria</taxon>
        <taxon>Pseudomonadati</taxon>
        <taxon>Pseudomonadota</taxon>
        <taxon>Betaproteobacteria</taxon>
        <taxon>Burkholderiales</taxon>
        <taxon>Alcaligenaceae</taxon>
        <taxon>Achromobacter</taxon>
    </lineage>
</organism>
<name>A0A0X8P0G6_ALCXX</name>
<evidence type="ECO:0000256" key="5">
    <source>
        <dbReference type="ARBA" id="ARBA00022692"/>
    </source>
</evidence>
<dbReference type="InterPro" id="IPR050297">
    <property type="entry name" value="LipidA_mod_glycosyltrf_83"/>
</dbReference>
<evidence type="ECO:0000256" key="3">
    <source>
        <dbReference type="ARBA" id="ARBA00022676"/>
    </source>
</evidence>
<feature type="transmembrane region" description="Helical" evidence="8">
    <location>
        <begin position="165"/>
        <end position="193"/>
    </location>
</feature>
<evidence type="ECO:0000256" key="7">
    <source>
        <dbReference type="ARBA" id="ARBA00023136"/>
    </source>
</evidence>
<dbReference type="RefSeq" id="WP_061072698.1">
    <property type="nucleotide sequence ID" value="NZ_CP014060.2"/>
</dbReference>
<evidence type="ECO:0000256" key="8">
    <source>
        <dbReference type="SAM" id="Phobius"/>
    </source>
</evidence>
<keyword evidence="6 8" id="KW-1133">Transmembrane helix</keyword>
<feature type="transmembrane region" description="Helical" evidence="8">
    <location>
        <begin position="124"/>
        <end position="153"/>
    </location>
</feature>
<feature type="transmembrane region" description="Helical" evidence="8">
    <location>
        <begin position="352"/>
        <end position="379"/>
    </location>
</feature>
<dbReference type="EMBL" id="CP014060">
    <property type="protein sequence ID" value="AMG37634.1"/>
    <property type="molecule type" value="Genomic_DNA"/>
</dbReference>
<dbReference type="AlphaFoldDB" id="A0A0X8P0G6"/>
<dbReference type="InterPro" id="IPR003342">
    <property type="entry name" value="ArnT-like_N"/>
</dbReference>
<dbReference type="GO" id="GO:0006493">
    <property type="term" value="P:protein O-linked glycosylation"/>
    <property type="evidence" value="ECO:0007669"/>
    <property type="project" value="InterPro"/>
</dbReference>
<dbReference type="PANTHER" id="PTHR33908">
    <property type="entry name" value="MANNOSYLTRANSFERASE YKCB-RELATED"/>
    <property type="match status" value="1"/>
</dbReference>
<evidence type="ECO:0000313" key="10">
    <source>
        <dbReference type="EMBL" id="AMG37634.1"/>
    </source>
</evidence>
<keyword evidence="3" id="KW-0328">Glycosyltransferase</keyword>
<keyword evidence="2" id="KW-1003">Cell membrane</keyword>
<feature type="domain" description="ArnT-like N-terminal" evidence="9">
    <location>
        <begin position="32"/>
        <end position="236"/>
    </location>
</feature>
<evidence type="ECO:0000313" key="11">
    <source>
        <dbReference type="Proteomes" id="UP000060602"/>
    </source>
</evidence>
<dbReference type="GO" id="GO:0010041">
    <property type="term" value="P:response to iron(III) ion"/>
    <property type="evidence" value="ECO:0007669"/>
    <property type="project" value="TreeGrafter"/>
</dbReference>
<evidence type="ECO:0000259" key="9">
    <source>
        <dbReference type="Pfam" id="PF02366"/>
    </source>
</evidence>
<dbReference type="PANTHER" id="PTHR33908:SF3">
    <property type="entry name" value="UNDECAPRENYL PHOSPHATE-ALPHA-4-AMINO-4-DEOXY-L-ARABINOSE ARABINOSYL TRANSFERASE"/>
    <property type="match status" value="1"/>
</dbReference>
<protein>
    <submittedName>
        <fullName evidence="10">Glycosyltransferase family 39 protein</fullName>
    </submittedName>
</protein>
<reference evidence="11" key="1">
    <citation type="submission" date="2015-12" db="EMBL/GenBank/DDBJ databases">
        <title>FDA dAtabase for Regulatory Grade micrObial Sequences (FDA-ARGOS): Supporting development and validation of Infectious Disease Dx tests.</title>
        <authorList>
            <person name="Case J."/>
            <person name="Tallon L."/>
            <person name="Sadzewicz L."/>
            <person name="Sengamalay N."/>
            <person name="Ott S."/>
            <person name="Godinez A."/>
            <person name="Nagaraj S."/>
            <person name="Nadendla S."/>
            <person name="Sichtig H."/>
        </authorList>
    </citation>
    <scope>NUCLEOTIDE SEQUENCE [LARGE SCALE GENOMIC DNA]</scope>
    <source>
        <strain evidence="11">FDAARGOS_147</strain>
    </source>
</reference>
<proteinExistence type="predicted"/>
<dbReference type="Pfam" id="PF02366">
    <property type="entry name" value="PMT"/>
    <property type="match status" value="1"/>
</dbReference>
<keyword evidence="5 8" id="KW-0812">Transmembrane</keyword>
<evidence type="ECO:0000256" key="6">
    <source>
        <dbReference type="ARBA" id="ARBA00022989"/>
    </source>
</evidence>
<dbReference type="GO" id="GO:0009103">
    <property type="term" value="P:lipopolysaccharide biosynthetic process"/>
    <property type="evidence" value="ECO:0007669"/>
    <property type="project" value="UniProtKB-ARBA"/>
</dbReference>
<dbReference type="GO" id="GO:0000030">
    <property type="term" value="F:mannosyltransferase activity"/>
    <property type="evidence" value="ECO:0007669"/>
    <property type="project" value="InterPro"/>
</dbReference>
<feature type="transmembrane region" description="Helical" evidence="8">
    <location>
        <begin position="307"/>
        <end position="332"/>
    </location>
</feature>
<accession>A0A0X8P0G6</accession>
<gene>
    <name evidence="10" type="ORF">AL504_17465</name>
</gene>
<evidence type="ECO:0000256" key="1">
    <source>
        <dbReference type="ARBA" id="ARBA00004651"/>
    </source>
</evidence>
<feature type="transmembrane region" description="Helical" evidence="8">
    <location>
        <begin position="205"/>
        <end position="224"/>
    </location>
</feature>
<comment type="subcellular location">
    <subcellularLocation>
        <location evidence="1">Cell membrane</location>
        <topology evidence="1">Multi-pass membrane protein</topology>
    </subcellularLocation>
</comment>
<evidence type="ECO:0000256" key="2">
    <source>
        <dbReference type="ARBA" id="ARBA00022475"/>
    </source>
</evidence>
<dbReference type="Proteomes" id="UP000060602">
    <property type="component" value="Chromosome"/>
</dbReference>
<dbReference type="GO" id="GO:0005886">
    <property type="term" value="C:plasma membrane"/>
    <property type="evidence" value="ECO:0007669"/>
    <property type="project" value="UniProtKB-SubCell"/>
</dbReference>
<dbReference type="GO" id="GO:0016763">
    <property type="term" value="F:pentosyltransferase activity"/>
    <property type="evidence" value="ECO:0007669"/>
    <property type="project" value="TreeGrafter"/>
</dbReference>
<feature type="transmembrane region" description="Helical" evidence="8">
    <location>
        <begin position="267"/>
        <end position="287"/>
    </location>
</feature>
<keyword evidence="4 10" id="KW-0808">Transferase</keyword>